<accession>A0A517ZNR4</accession>
<keyword evidence="6" id="KW-0997">Cell inner membrane</keyword>
<keyword evidence="4 11" id="KW-0813">Transport</keyword>
<comment type="subcellular location">
    <subcellularLocation>
        <location evidence="2">Cell inner membrane</location>
        <topology evidence="2">Multi-pass membrane protein</topology>
    </subcellularLocation>
    <subcellularLocation>
        <location evidence="11">Cell membrane</location>
        <topology evidence="11">Multi-pass membrane protein</topology>
    </subcellularLocation>
</comment>
<dbReference type="Pfam" id="PF00482">
    <property type="entry name" value="T2SSF"/>
    <property type="match status" value="2"/>
</dbReference>
<organism evidence="14 15">
    <name type="scientific">Symmachiella dynata</name>
    <dbReference type="NCBI Taxonomy" id="2527995"/>
    <lineage>
        <taxon>Bacteria</taxon>
        <taxon>Pseudomonadati</taxon>
        <taxon>Planctomycetota</taxon>
        <taxon>Planctomycetia</taxon>
        <taxon>Planctomycetales</taxon>
        <taxon>Planctomycetaceae</taxon>
        <taxon>Symmachiella</taxon>
    </lineage>
</organism>
<dbReference type="GO" id="GO:0005886">
    <property type="term" value="C:plasma membrane"/>
    <property type="evidence" value="ECO:0007669"/>
    <property type="project" value="UniProtKB-SubCell"/>
</dbReference>
<dbReference type="PRINTS" id="PR00812">
    <property type="entry name" value="BCTERIALGSPF"/>
</dbReference>
<comment type="function">
    <text evidence="1">Component of the type II secretion system inner membrane complex required for the energy-dependent secretion of extracellular factors such as proteases and toxins from the periplasm.</text>
</comment>
<dbReference type="KEGG" id="sdyn:Mal52_25970"/>
<evidence type="ECO:0000259" key="13">
    <source>
        <dbReference type="Pfam" id="PF00482"/>
    </source>
</evidence>
<dbReference type="GO" id="GO:0009306">
    <property type="term" value="P:protein secretion"/>
    <property type="evidence" value="ECO:0007669"/>
    <property type="project" value="InterPro"/>
</dbReference>
<feature type="transmembrane region" description="Helical" evidence="12">
    <location>
        <begin position="171"/>
        <end position="192"/>
    </location>
</feature>
<evidence type="ECO:0000256" key="10">
    <source>
        <dbReference type="ARBA" id="ARBA00030750"/>
    </source>
</evidence>
<gene>
    <name evidence="14" type="primary">epsF_3</name>
    <name evidence="14" type="ORF">Mal52_25970</name>
</gene>
<reference evidence="14 15" key="1">
    <citation type="submission" date="2019-02" db="EMBL/GenBank/DDBJ databases">
        <title>Deep-cultivation of Planctomycetes and their phenomic and genomic characterization uncovers novel biology.</title>
        <authorList>
            <person name="Wiegand S."/>
            <person name="Jogler M."/>
            <person name="Boedeker C."/>
            <person name="Pinto D."/>
            <person name="Vollmers J."/>
            <person name="Rivas-Marin E."/>
            <person name="Kohn T."/>
            <person name="Peeters S.H."/>
            <person name="Heuer A."/>
            <person name="Rast P."/>
            <person name="Oberbeckmann S."/>
            <person name="Bunk B."/>
            <person name="Jeske O."/>
            <person name="Meyerdierks A."/>
            <person name="Storesund J.E."/>
            <person name="Kallscheuer N."/>
            <person name="Luecker S."/>
            <person name="Lage O.M."/>
            <person name="Pohl T."/>
            <person name="Merkel B.J."/>
            <person name="Hornburger P."/>
            <person name="Mueller R.-W."/>
            <person name="Bruemmer F."/>
            <person name="Labrenz M."/>
            <person name="Spormann A.M."/>
            <person name="Op den Camp H."/>
            <person name="Overmann J."/>
            <person name="Amann R."/>
            <person name="Jetten M.S.M."/>
            <person name="Mascher T."/>
            <person name="Medema M.H."/>
            <person name="Devos D.P."/>
            <person name="Kaster A.-K."/>
            <person name="Ovreas L."/>
            <person name="Rohde M."/>
            <person name="Galperin M.Y."/>
            <person name="Jogler C."/>
        </authorList>
    </citation>
    <scope>NUCLEOTIDE SEQUENCE [LARGE SCALE GENOMIC DNA]</scope>
    <source>
        <strain evidence="14 15">Mal52</strain>
    </source>
</reference>
<dbReference type="RefSeq" id="WP_145376469.1">
    <property type="nucleotide sequence ID" value="NZ_CP036276.1"/>
</dbReference>
<feature type="domain" description="Type II secretion system protein GspF" evidence="13">
    <location>
        <begin position="275"/>
        <end position="397"/>
    </location>
</feature>
<dbReference type="Proteomes" id="UP000319383">
    <property type="component" value="Chromosome"/>
</dbReference>
<evidence type="ECO:0000256" key="11">
    <source>
        <dbReference type="RuleBase" id="RU003923"/>
    </source>
</evidence>
<dbReference type="InterPro" id="IPR042094">
    <property type="entry name" value="T2SS_GspF_sf"/>
</dbReference>
<evidence type="ECO:0000256" key="6">
    <source>
        <dbReference type="ARBA" id="ARBA00022519"/>
    </source>
</evidence>
<dbReference type="PROSITE" id="PS00874">
    <property type="entry name" value="T2SP_F"/>
    <property type="match status" value="1"/>
</dbReference>
<evidence type="ECO:0000256" key="5">
    <source>
        <dbReference type="ARBA" id="ARBA00022475"/>
    </source>
</evidence>
<feature type="domain" description="Type II secretion system protein GspF" evidence="13">
    <location>
        <begin position="71"/>
        <end position="193"/>
    </location>
</feature>
<evidence type="ECO:0000256" key="1">
    <source>
        <dbReference type="ARBA" id="ARBA00002684"/>
    </source>
</evidence>
<keyword evidence="9 12" id="KW-0472">Membrane</keyword>
<feature type="transmembrane region" description="Helical" evidence="12">
    <location>
        <begin position="212"/>
        <end position="236"/>
    </location>
</feature>
<dbReference type="InterPro" id="IPR003004">
    <property type="entry name" value="GspF/PilC"/>
</dbReference>
<keyword evidence="15" id="KW-1185">Reference proteome</keyword>
<evidence type="ECO:0000256" key="7">
    <source>
        <dbReference type="ARBA" id="ARBA00022692"/>
    </source>
</evidence>
<dbReference type="Gene3D" id="1.20.81.30">
    <property type="entry name" value="Type II secretion system (T2SS), domain F"/>
    <property type="match status" value="2"/>
</dbReference>
<dbReference type="FunFam" id="1.20.81.30:FF:000001">
    <property type="entry name" value="Type II secretion system protein F"/>
    <property type="match status" value="1"/>
</dbReference>
<evidence type="ECO:0000313" key="14">
    <source>
        <dbReference type="EMBL" id="QDU44119.1"/>
    </source>
</evidence>
<evidence type="ECO:0000256" key="2">
    <source>
        <dbReference type="ARBA" id="ARBA00004429"/>
    </source>
</evidence>
<dbReference type="InterPro" id="IPR018076">
    <property type="entry name" value="T2SS_GspF_dom"/>
</dbReference>
<comment type="similarity">
    <text evidence="3 11">Belongs to the GSP F family.</text>
</comment>
<keyword evidence="5" id="KW-1003">Cell membrane</keyword>
<evidence type="ECO:0000256" key="8">
    <source>
        <dbReference type="ARBA" id="ARBA00022989"/>
    </source>
</evidence>
<dbReference type="InterPro" id="IPR001992">
    <property type="entry name" value="T2SS_GspF/T4SS_PilC_CS"/>
</dbReference>
<name>A0A517ZNR4_9PLAN</name>
<protein>
    <recommendedName>
        <fullName evidence="10">General secretion pathway protein F</fullName>
    </recommendedName>
</protein>
<dbReference type="PANTHER" id="PTHR30012:SF0">
    <property type="entry name" value="TYPE II SECRETION SYSTEM PROTEIN F-RELATED"/>
    <property type="match status" value="1"/>
</dbReference>
<feature type="transmembrane region" description="Helical" evidence="12">
    <location>
        <begin position="380"/>
        <end position="399"/>
    </location>
</feature>
<dbReference type="EMBL" id="CP036276">
    <property type="protein sequence ID" value="QDU44119.1"/>
    <property type="molecule type" value="Genomic_DNA"/>
</dbReference>
<evidence type="ECO:0000256" key="12">
    <source>
        <dbReference type="SAM" id="Phobius"/>
    </source>
</evidence>
<proteinExistence type="inferred from homology"/>
<evidence type="ECO:0000256" key="9">
    <source>
        <dbReference type="ARBA" id="ARBA00023136"/>
    </source>
</evidence>
<sequence length="405" mass="43969">MPEFAYTARNMTGEDVVGSITAGSRREALNTLAERALFPVRVDSTEKAKPLFDFKLSMGRKIKAEVLASTLTQLSDLLENGVPLLNSLKLLSEQCAHERMKEVLTAIHDQVVEGAPLDEAFAQHPEVFGELTVSMVRAGSEGAFLEDALKRTADFLELQEEMKSRVKGAMAYPAFLAAAGFVVTVVLIVFFVPKFAELFKQLEKQGGLPTPTVVLLALSDFLGRWGIFLIAGLFALGSYVKKQLAKPAGRHLVDRWKLKIPVAGSIFLGSAVSRFCRVLGTLLRNGVPLLRALEISQDSTGNLVLADAIKASAENISSGDTLSQPLGECGLIPKPVMAMIKIAEESNNLENVLINVADGIDRKIGRQIDIMVRLVEPTMLMVMGTVILFVLVALLLPVFDMSATM</sequence>
<evidence type="ECO:0000256" key="4">
    <source>
        <dbReference type="ARBA" id="ARBA00022448"/>
    </source>
</evidence>
<dbReference type="PANTHER" id="PTHR30012">
    <property type="entry name" value="GENERAL SECRETION PATHWAY PROTEIN"/>
    <property type="match status" value="1"/>
</dbReference>
<keyword evidence="8 12" id="KW-1133">Transmembrane helix</keyword>
<evidence type="ECO:0000256" key="3">
    <source>
        <dbReference type="ARBA" id="ARBA00005745"/>
    </source>
</evidence>
<keyword evidence="7 11" id="KW-0812">Transmembrane</keyword>
<evidence type="ECO:0000313" key="15">
    <source>
        <dbReference type="Proteomes" id="UP000319383"/>
    </source>
</evidence>
<dbReference type="AlphaFoldDB" id="A0A517ZNR4"/>